<feature type="domain" description="C3H1-type" evidence="8">
    <location>
        <begin position="1832"/>
        <end position="1861"/>
    </location>
</feature>
<feature type="region of interest" description="Disordered" evidence="7">
    <location>
        <begin position="816"/>
        <end position="869"/>
    </location>
</feature>
<feature type="compositionally biased region" description="Polar residues" evidence="7">
    <location>
        <begin position="836"/>
        <end position="850"/>
    </location>
</feature>
<dbReference type="PROSITE" id="PS50103">
    <property type="entry name" value="ZF_C3H1"/>
    <property type="match status" value="3"/>
</dbReference>
<feature type="compositionally biased region" description="Polar residues" evidence="7">
    <location>
        <begin position="502"/>
        <end position="525"/>
    </location>
</feature>
<keyword evidence="2" id="KW-0677">Repeat</keyword>
<feature type="region of interest" description="Disordered" evidence="7">
    <location>
        <begin position="496"/>
        <end position="559"/>
    </location>
</feature>
<feature type="zinc finger region" description="C3H1-type" evidence="6">
    <location>
        <begin position="1832"/>
        <end position="1861"/>
    </location>
</feature>
<feature type="compositionally biased region" description="Polar residues" evidence="7">
    <location>
        <begin position="1412"/>
        <end position="1431"/>
    </location>
</feature>
<proteinExistence type="predicted"/>
<evidence type="ECO:0000256" key="1">
    <source>
        <dbReference type="ARBA" id="ARBA00022723"/>
    </source>
</evidence>
<feature type="region of interest" description="Disordered" evidence="7">
    <location>
        <begin position="1748"/>
        <end position="1790"/>
    </location>
</feature>
<feature type="compositionally biased region" description="Polar residues" evidence="7">
    <location>
        <begin position="1346"/>
        <end position="1360"/>
    </location>
</feature>
<feature type="region of interest" description="Disordered" evidence="7">
    <location>
        <begin position="1580"/>
        <end position="1599"/>
    </location>
</feature>
<feature type="compositionally biased region" description="Basic residues" evidence="7">
    <location>
        <begin position="58"/>
        <end position="87"/>
    </location>
</feature>
<evidence type="ECO:0000256" key="6">
    <source>
        <dbReference type="PROSITE-ProRule" id="PRU00723"/>
    </source>
</evidence>
<evidence type="ECO:0000256" key="2">
    <source>
        <dbReference type="ARBA" id="ARBA00022737"/>
    </source>
</evidence>
<dbReference type="eggNOG" id="KOG1492">
    <property type="taxonomic scope" value="Eukaryota"/>
</dbReference>
<evidence type="ECO:0000313" key="10">
    <source>
        <dbReference type="Proteomes" id="UP000026961"/>
    </source>
</evidence>
<dbReference type="GO" id="GO:0003677">
    <property type="term" value="F:DNA binding"/>
    <property type="evidence" value="ECO:0007669"/>
    <property type="project" value="UniProtKB-KW"/>
</dbReference>
<keyword evidence="4 6" id="KW-0862">Zinc</keyword>
<dbReference type="STRING" id="40148.A0A0E0AC99"/>
<feature type="region of interest" description="Disordered" evidence="7">
    <location>
        <begin position="351"/>
        <end position="374"/>
    </location>
</feature>
<dbReference type="GO" id="GO:0008270">
    <property type="term" value="F:zinc ion binding"/>
    <property type="evidence" value="ECO:0007669"/>
    <property type="project" value="UniProtKB-KW"/>
</dbReference>
<dbReference type="PANTHER" id="PTHR46156:SF1">
    <property type="entry name" value="ZINC FINGER CCCH DOMAIN-CONTAINING PROTEIN 3"/>
    <property type="match status" value="1"/>
</dbReference>
<feature type="region of interest" description="Disordered" evidence="7">
    <location>
        <begin position="1340"/>
        <end position="1435"/>
    </location>
</feature>
<name>A0A0E0AC99_9ORYZ</name>
<feature type="zinc finger region" description="C3H1-type" evidence="6">
    <location>
        <begin position="1887"/>
        <end position="1913"/>
    </location>
</feature>
<protein>
    <recommendedName>
        <fullName evidence="8">C3H1-type domain-containing protein</fullName>
    </recommendedName>
</protein>
<dbReference type="Gene3D" id="4.10.1000.10">
    <property type="entry name" value="Zinc finger, CCCH-type"/>
    <property type="match status" value="2"/>
</dbReference>
<organism evidence="9">
    <name type="scientific">Oryza glumipatula</name>
    <dbReference type="NCBI Taxonomy" id="40148"/>
    <lineage>
        <taxon>Eukaryota</taxon>
        <taxon>Viridiplantae</taxon>
        <taxon>Streptophyta</taxon>
        <taxon>Embryophyta</taxon>
        <taxon>Tracheophyta</taxon>
        <taxon>Spermatophyta</taxon>
        <taxon>Magnoliopsida</taxon>
        <taxon>Liliopsida</taxon>
        <taxon>Poales</taxon>
        <taxon>Poaceae</taxon>
        <taxon>BOP clade</taxon>
        <taxon>Oryzoideae</taxon>
        <taxon>Oryzeae</taxon>
        <taxon>Oryzinae</taxon>
        <taxon>Oryza</taxon>
    </lineage>
</organism>
<dbReference type="GO" id="GO:0005634">
    <property type="term" value="C:nucleus"/>
    <property type="evidence" value="ECO:0007669"/>
    <property type="project" value="TreeGrafter"/>
</dbReference>
<dbReference type="Proteomes" id="UP000026961">
    <property type="component" value="Chromosome 6"/>
</dbReference>
<keyword evidence="3 6" id="KW-0863">Zinc-finger</keyword>
<feature type="compositionally biased region" description="Polar residues" evidence="7">
    <location>
        <begin position="1470"/>
        <end position="1488"/>
    </location>
</feature>
<feature type="compositionally biased region" description="Polar residues" evidence="7">
    <location>
        <begin position="1769"/>
        <end position="1784"/>
    </location>
</feature>
<sequence length="2071" mass="227259">MDPPPPFDHPLHRRHYSDHHHFPPGGSGGSGGAASAAARSRYEYGGGGGGGGYEPHSHHQYHLPDHHHHHHHHPPPRVQHHHHHHHQQLPAPTPPPPPPPPLPQHRLEPPPPHYGFPPRGHPDAYSPPPYHDPSPHHHYHRHGGDDFLPADEIRRVGGGHHHHHHHPHLQQLLPWEEAEEERRRYGGATQQLRLSPSGPRKRQRCAVHDADVESTSSSGPPPRRQRQQPHPDYALDDSFVDRNNAHPGYMVHEGFSIHSDSKVSRKIQMPTQMALPGSPHGTSAGYARRAPQKVAPSRVSVWHRIEENPAMYEPSSPLPHMPKEVHVSPCKSNNVAPASKELASVISVDCRGKSADGNDGDSNTGTKKNPVKKNEKVLASVLVKPPMEPKEKEVAAKKMLKKPDKVQKNAVHSNIRSLVSTPCPGAGAKKVKKIVIKKIVRKINGKGNQNSTPVVSEKRDGIDANACEKEEGEITTSSFEKDVISAHDPIAVSDTAGFGNAVNDQKQKNTNFTNPSGRNAASANGSMEIPDPPNGSGSAHPGKEEVLSPKNPVDNSNASLVVEPIEVLEKSGTEHPRKEHDMSSIGSGVNDAFADANNHTQKEVGEMNVTVAINSVRVSDAREVPRCDDSSMEESKVPKDVDANNAVCMDGVASNCDTTEVCGNEDARRECGKKLIGINDEKAFLLNNSARSSSTSDTCMTAVEGAQKKEGIILTGSSEKSIGFLGDSVGTHRTTEFGASKDAPNEGDDMPSHPSEKDFMSLNSCGGLNYTEVSEKEDIQEKEDRVPMESIVACTSSGNEDIQVNEGRKPMELSEANAFSGSGDSQGKECRIPMGSSETNTSSVNHVNASNEKDFSLSEDTQKKESHRPIESCENTTFEIMHHEEAPSTEEVITGVSLGRKVAEGPTRSNERCSGARGNSATTLKFGLACATKDNQMEDLLNNRTALNETDDPLDAEDSPVFVPPSSRNVESTYASPLYDPMEDSTSDGILNIGLGRNTTSKAAELLDLHRDHISSENDSLIHSRGTSSVSGNREQSVPTALTLGSNIYFSSAETDDRPEERHELVVEGQQGLTVETTSKLDSPGKIEVLNGAGFISTGIQNWLSLPPSINSMEMSGQFLNNGFTVSKGRLGLDQSMDDATSMSQDHDIAQDMDQRGSEDAFFSQDHSIRLCGSDLPHSHLLAPKESSMNGEDQSGIVLTGLHPSSSVNVLGHYGYQTDDIPVDNLNKLPSALESSDAMDADQVSSQVCVNPDHTNDSNTENAGVESNAKQDLLSSWIEAIVSEAKKEHPPCKSTPLTVGLPDKLLEPKDSDRKTLLETVVPSAVKSPQINFASSTLQKVAPKQVTLPSSSREPTRANQNARHRTWHRGNIASSSSSLHASQPLGLPPKLPPKKNDKAQNSYIRKGNALIRNPSNGNHPHSSTGHDTQNKLNKPVVRRSMNFVRTADTKDLANSNISVERPKTPPLPLHTKSSCPTTLLEPLSQTLQKQHGHEAEKEDLTGQPKSGVDNSSIKSAQKSEPSDPSKVVYVRPKSNQLVAAQRQHPIDLVNSPTDKILSLQAPIASDLYLKKRKNQIVLSSCSPSDGLSTKETLPAENSNSEEKKDLMIACSISGIPGVKDRPQKALQTTNNVGRFSHVWTLNGQQPQRKGFMGSSHMNAFPRILPWKRKIFCKNFRSSHMSNVSSIRIVRKLLQTRKRDMIYTVSTDGFSLRKSGVLSVGGSSLKWSRSLEKRSQKVNKEATLALAEVERRKREKRKRQSLHDKGDHQFESVTGNQLRNSRQSSSDLRKPSTCNEYVRVSKGNQLVRNPKNVIRMLASDKVRWSLHTVRSRLAKKQQYCQFFTRFGECKKPRGKCPYIHDRAKVTICTKFLKGLCSNTSCKLTHKVLPERMPDCSYFLRGLCTNIACPYRHVKVNLNAPVCEDFLKGYCAYGDECHKKHSYVCPVFEATGECPQGSRCKLHHPKSKVKSKSRRPDFLQNSSWGRYFDASIDHQDETRKVSLDEDEREKPQRVFSDGDLGFISLDDDADEDVTALDASDDIPLMELDSGDLSAQTDNLDALIKPLRIMRTARV</sequence>
<dbReference type="FunFam" id="4.10.1000.10:FF:000008">
    <property type="entry name" value="zinc finger CCCH domain-containing protein 3"/>
    <property type="match status" value="1"/>
</dbReference>
<feature type="zinc finger region" description="C3H1-type" evidence="6">
    <location>
        <begin position="1914"/>
        <end position="1941"/>
    </location>
</feature>
<feature type="compositionally biased region" description="Polar residues" evidence="7">
    <location>
        <begin position="1507"/>
        <end position="1518"/>
    </location>
</feature>
<evidence type="ECO:0000256" key="5">
    <source>
        <dbReference type="ARBA" id="ARBA00023125"/>
    </source>
</evidence>
<feature type="region of interest" description="Disordered" evidence="7">
    <location>
        <begin position="734"/>
        <end position="758"/>
    </location>
</feature>
<keyword evidence="5" id="KW-0238">DNA-binding</keyword>
<feature type="region of interest" description="Disordered" evidence="7">
    <location>
        <begin position="1"/>
        <end position="246"/>
    </location>
</feature>
<feature type="compositionally biased region" description="Basic residues" evidence="7">
    <location>
        <begin position="157"/>
        <end position="168"/>
    </location>
</feature>
<feature type="compositionally biased region" description="Basic and acidic residues" evidence="7">
    <location>
        <begin position="851"/>
        <end position="869"/>
    </location>
</feature>
<dbReference type="SMART" id="SM00356">
    <property type="entry name" value="ZnF_C3H1"/>
    <property type="match status" value="5"/>
</dbReference>
<accession>A0A0E0AC99</accession>
<dbReference type="EnsemblPlants" id="OGLUM06G23280.5">
    <property type="protein sequence ID" value="OGLUM06G23280.5"/>
    <property type="gene ID" value="OGLUM06G23280"/>
</dbReference>
<feature type="region of interest" description="Disordered" evidence="7">
    <location>
        <begin position="1286"/>
        <end position="1307"/>
    </location>
</feature>
<reference evidence="9" key="2">
    <citation type="submission" date="2018-05" db="EMBL/GenBank/DDBJ databases">
        <title>OgluRS3 (Oryza glumaepatula Reference Sequence Version 3).</title>
        <authorList>
            <person name="Zhang J."/>
            <person name="Kudrna D."/>
            <person name="Lee S."/>
            <person name="Talag J."/>
            <person name="Welchert J."/>
            <person name="Wing R.A."/>
        </authorList>
    </citation>
    <scope>NUCLEOTIDE SEQUENCE [LARGE SCALE GENOMIC DNA]</scope>
</reference>
<feature type="compositionally biased region" description="Pro residues" evidence="7">
    <location>
        <begin position="91"/>
        <end position="115"/>
    </location>
</feature>
<dbReference type="Gramene" id="OGLUM06G23280.5">
    <property type="protein sequence ID" value="OGLUM06G23280.5"/>
    <property type="gene ID" value="OGLUM06G23280"/>
</dbReference>
<keyword evidence="1 6" id="KW-0479">Metal-binding</keyword>
<feature type="domain" description="C3H1-type" evidence="8">
    <location>
        <begin position="1914"/>
        <end position="1941"/>
    </location>
</feature>
<feature type="region of interest" description="Disordered" evidence="7">
    <location>
        <begin position="1453"/>
        <end position="1527"/>
    </location>
</feature>
<evidence type="ECO:0000259" key="8">
    <source>
        <dbReference type="PROSITE" id="PS50103"/>
    </source>
</evidence>
<feature type="compositionally biased region" description="Basic and acidic residues" evidence="7">
    <location>
        <begin position="1759"/>
        <end position="1768"/>
    </location>
</feature>
<keyword evidence="10" id="KW-1185">Reference proteome</keyword>
<dbReference type="FunFam" id="4.10.1000.10:FF:000022">
    <property type="entry name" value="Zinc finger CCCH domain-containing protein 7"/>
    <property type="match status" value="1"/>
</dbReference>
<evidence type="ECO:0000256" key="4">
    <source>
        <dbReference type="ARBA" id="ARBA00022833"/>
    </source>
</evidence>
<dbReference type="PANTHER" id="PTHR46156">
    <property type="entry name" value="CCCH ZINGC FINGER"/>
    <property type="match status" value="1"/>
</dbReference>
<feature type="compositionally biased region" description="Polar residues" evidence="7">
    <location>
        <begin position="1580"/>
        <end position="1597"/>
    </location>
</feature>
<feature type="compositionally biased region" description="Basic and acidic residues" evidence="7">
    <location>
        <begin position="1490"/>
        <end position="1499"/>
    </location>
</feature>
<feature type="compositionally biased region" description="Gly residues" evidence="7">
    <location>
        <begin position="44"/>
        <end position="53"/>
    </location>
</feature>
<dbReference type="InterPro" id="IPR000571">
    <property type="entry name" value="Znf_CCCH"/>
</dbReference>
<evidence type="ECO:0000313" key="9">
    <source>
        <dbReference type="EnsemblPlants" id="OGLUM06G23280.5"/>
    </source>
</evidence>
<reference evidence="9" key="1">
    <citation type="submission" date="2015-04" db="UniProtKB">
        <authorList>
            <consortium name="EnsemblPlants"/>
        </authorList>
    </citation>
    <scope>IDENTIFICATION</scope>
</reference>
<feature type="domain" description="C3H1-type" evidence="8">
    <location>
        <begin position="1887"/>
        <end position="1913"/>
    </location>
</feature>
<evidence type="ECO:0000256" key="3">
    <source>
        <dbReference type="ARBA" id="ARBA00022771"/>
    </source>
</evidence>
<evidence type="ECO:0000256" key="7">
    <source>
        <dbReference type="SAM" id="MobiDB-lite"/>
    </source>
</evidence>